<dbReference type="Pfam" id="PF05193">
    <property type="entry name" value="Peptidase_M16_C"/>
    <property type="match status" value="1"/>
</dbReference>
<evidence type="ECO:0000256" key="2">
    <source>
        <dbReference type="RuleBase" id="RU004447"/>
    </source>
</evidence>
<dbReference type="GO" id="GO:0004222">
    <property type="term" value="F:metalloendopeptidase activity"/>
    <property type="evidence" value="ECO:0007669"/>
    <property type="project" value="InterPro"/>
</dbReference>
<reference evidence="6" key="1">
    <citation type="submission" date="2020-07" db="EMBL/GenBank/DDBJ databases">
        <title>Huge and variable diversity of episymbiotic CPR bacteria and DPANN archaea in groundwater ecosystems.</title>
        <authorList>
            <person name="He C.Y."/>
            <person name="Keren R."/>
            <person name="Whittaker M."/>
            <person name="Farag I.F."/>
            <person name="Doudna J."/>
            <person name="Cate J.H.D."/>
            <person name="Banfield J.F."/>
        </authorList>
    </citation>
    <scope>NUCLEOTIDE SEQUENCE</scope>
    <source>
        <strain evidence="6">NC_groundwater_17_Pr7_B-0.1um_64_12</strain>
    </source>
</reference>
<feature type="domain" description="Peptidase M16 C-terminal" evidence="5">
    <location>
        <begin position="168"/>
        <end position="341"/>
    </location>
</feature>
<dbReference type="PANTHER" id="PTHR11851">
    <property type="entry name" value="METALLOPROTEASE"/>
    <property type="match status" value="1"/>
</dbReference>
<proteinExistence type="inferred from homology"/>
<evidence type="ECO:0000313" key="6">
    <source>
        <dbReference type="EMBL" id="MBI1756142.1"/>
    </source>
</evidence>
<dbReference type="InterPro" id="IPR011765">
    <property type="entry name" value="Pept_M16_N"/>
</dbReference>
<dbReference type="Proteomes" id="UP000727962">
    <property type="component" value="Unassembled WGS sequence"/>
</dbReference>
<sequence length="409" mass="44701">MSDVIKTVLPNGVRVLVEPVGHVRSAAIGLWCKTGSGHERANEAGITHLIEHMLFKGTAKRTAKQIAEEIEGRGGALNAFTDKEATCYYCRVLMDDVGVGIDVLTDMMRHSLIAPDELKREQGVVLEEIKRSEDEPGDHVHDLHLQHRWRNHPLGLPIIGTPESVSSFKRDDLAGYMERRYHGENILLAVAGNVTPETVQEAAESALGSLAPGDGEAPLPRPAGKSASEYVPRDVEQVHFCIGSDGCSLYDDDFYPMCVFDAALGGSMSSRLFQEIREKRGLVYAIGSYTLNYSAGGAYTVYGGTSPQTWDQVQELVRIEFAKVMKDGLDEGEMARTKRNLSGGLVLALEGMSGRMMRMSRNELNHGRDIPIEETLGKLEAVTNDQIIALARRTLDPVLVSTTAIGPPT</sequence>
<feature type="region of interest" description="Disordered" evidence="3">
    <location>
        <begin position="208"/>
        <end position="227"/>
    </location>
</feature>
<dbReference type="GO" id="GO:0006508">
    <property type="term" value="P:proteolysis"/>
    <property type="evidence" value="ECO:0007669"/>
    <property type="project" value="InterPro"/>
</dbReference>
<dbReference type="Gene3D" id="3.30.830.10">
    <property type="entry name" value="Metalloenzyme, LuxS/M16 peptidase-like"/>
    <property type="match status" value="2"/>
</dbReference>
<evidence type="ECO:0000259" key="4">
    <source>
        <dbReference type="Pfam" id="PF00675"/>
    </source>
</evidence>
<dbReference type="InterPro" id="IPR007863">
    <property type="entry name" value="Peptidase_M16_C"/>
</dbReference>
<name>A0A931LUW2_FIMGI</name>
<dbReference type="PROSITE" id="PS00143">
    <property type="entry name" value="INSULINASE"/>
    <property type="match status" value="1"/>
</dbReference>
<feature type="domain" description="Peptidase M16 N-terminal" evidence="4">
    <location>
        <begin position="23"/>
        <end position="161"/>
    </location>
</feature>
<dbReference type="SUPFAM" id="SSF63411">
    <property type="entry name" value="LuxS/MPP-like metallohydrolase"/>
    <property type="match status" value="2"/>
</dbReference>
<dbReference type="AlphaFoldDB" id="A0A931LUW2"/>
<accession>A0A931LUW2</accession>
<dbReference type="InterPro" id="IPR001431">
    <property type="entry name" value="Pept_M16_Zn_BS"/>
</dbReference>
<evidence type="ECO:0000259" key="5">
    <source>
        <dbReference type="Pfam" id="PF05193"/>
    </source>
</evidence>
<dbReference type="Pfam" id="PF00675">
    <property type="entry name" value="Peptidase_M16"/>
    <property type="match status" value="1"/>
</dbReference>
<comment type="caution">
    <text evidence="6">The sequence shown here is derived from an EMBL/GenBank/DDBJ whole genome shotgun (WGS) entry which is preliminary data.</text>
</comment>
<evidence type="ECO:0000313" key="7">
    <source>
        <dbReference type="Proteomes" id="UP000727962"/>
    </source>
</evidence>
<protein>
    <submittedName>
        <fullName evidence="6">Insulinase family protein</fullName>
    </submittedName>
</protein>
<dbReference type="InterPro" id="IPR050361">
    <property type="entry name" value="MPP/UQCRC_Complex"/>
</dbReference>
<dbReference type="PANTHER" id="PTHR11851:SF49">
    <property type="entry name" value="MITOCHONDRIAL-PROCESSING PEPTIDASE SUBUNIT ALPHA"/>
    <property type="match status" value="1"/>
</dbReference>
<comment type="similarity">
    <text evidence="1 2">Belongs to the peptidase M16 family.</text>
</comment>
<evidence type="ECO:0000256" key="3">
    <source>
        <dbReference type="SAM" id="MobiDB-lite"/>
    </source>
</evidence>
<dbReference type="EMBL" id="JACOSL010000022">
    <property type="protein sequence ID" value="MBI1756142.1"/>
    <property type="molecule type" value="Genomic_DNA"/>
</dbReference>
<dbReference type="GO" id="GO:0046872">
    <property type="term" value="F:metal ion binding"/>
    <property type="evidence" value="ECO:0007669"/>
    <property type="project" value="InterPro"/>
</dbReference>
<evidence type="ECO:0000256" key="1">
    <source>
        <dbReference type="ARBA" id="ARBA00007261"/>
    </source>
</evidence>
<dbReference type="InterPro" id="IPR011249">
    <property type="entry name" value="Metalloenz_LuxS/M16"/>
</dbReference>
<gene>
    <name evidence="6" type="ORF">HYR64_03445</name>
</gene>
<organism evidence="6 7">
    <name type="scientific">Fimbriimonas ginsengisoli</name>
    <dbReference type="NCBI Taxonomy" id="1005039"/>
    <lineage>
        <taxon>Bacteria</taxon>
        <taxon>Bacillati</taxon>
        <taxon>Armatimonadota</taxon>
        <taxon>Fimbriimonadia</taxon>
        <taxon>Fimbriimonadales</taxon>
        <taxon>Fimbriimonadaceae</taxon>
        <taxon>Fimbriimonas</taxon>
    </lineage>
</organism>